<dbReference type="Gene3D" id="1.50.10.10">
    <property type="match status" value="1"/>
</dbReference>
<dbReference type="FunFam" id="1.50.10.10:FF:000055">
    <property type="entry name" value="alpha-1,2-Mannosidase"/>
    <property type="match status" value="1"/>
</dbReference>
<feature type="disulfide bond" evidence="6">
    <location>
        <begin position="363"/>
        <end position="396"/>
    </location>
</feature>
<dbReference type="EC" id="3.2.1.-" evidence="7"/>
<evidence type="ECO:0000256" key="2">
    <source>
        <dbReference type="ARBA" id="ARBA00004922"/>
    </source>
</evidence>
<dbReference type="EMBL" id="CATQJA010000448">
    <property type="protein sequence ID" value="CAJ0560473.1"/>
    <property type="molecule type" value="Genomic_DNA"/>
</dbReference>
<keyword evidence="7" id="KW-0326">Glycosidase</keyword>
<evidence type="ECO:0000256" key="7">
    <source>
        <dbReference type="RuleBase" id="RU361193"/>
    </source>
</evidence>
<dbReference type="InterPro" id="IPR012341">
    <property type="entry name" value="6hp_glycosidase-like_sf"/>
</dbReference>
<evidence type="ECO:0000256" key="1">
    <source>
        <dbReference type="ARBA" id="ARBA00001913"/>
    </source>
</evidence>
<evidence type="ECO:0000313" key="10">
    <source>
        <dbReference type="Proteomes" id="UP001177023"/>
    </source>
</evidence>
<feature type="region of interest" description="Disordered" evidence="8">
    <location>
        <begin position="732"/>
        <end position="755"/>
    </location>
</feature>
<keyword evidence="5 6" id="KW-1015">Disulfide bond</keyword>
<comment type="caution">
    <text evidence="9">The sequence shown here is derived from an EMBL/GenBank/DDBJ whole genome shotgun (WGS) entry which is preliminary data.</text>
</comment>
<protein>
    <recommendedName>
        <fullName evidence="7">alpha-1,2-Mannosidase</fullName>
        <ecNumber evidence="7">3.2.1.-</ecNumber>
    </recommendedName>
</protein>
<evidence type="ECO:0000256" key="4">
    <source>
        <dbReference type="ARBA" id="ARBA00022801"/>
    </source>
</evidence>
<dbReference type="InterPro" id="IPR001382">
    <property type="entry name" value="Glyco_hydro_47"/>
</dbReference>
<dbReference type="InterPro" id="IPR050749">
    <property type="entry name" value="Glycosyl_Hydrolase_47"/>
</dbReference>
<gene>
    <name evidence="9" type="ORF">MSPICULIGERA_LOCUS1567</name>
</gene>
<proteinExistence type="inferred from homology"/>
<feature type="non-terminal residue" evidence="9">
    <location>
        <position position="1"/>
    </location>
</feature>
<evidence type="ECO:0000256" key="5">
    <source>
        <dbReference type="ARBA" id="ARBA00023157"/>
    </source>
</evidence>
<feature type="non-terminal residue" evidence="9">
    <location>
        <position position="766"/>
    </location>
</feature>
<dbReference type="GO" id="GO:0005509">
    <property type="term" value="F:calcium ion binding"/>
    <property type="evidence" value="ECO:0007669"/>
    <property type="project" value="InterPro"/>
</dbReference>
<dbReference type="GO" id="GO:0000139">
    <property type="term" value="C:Golgi membrane"/>
    <property type="evidence" value="ECO:0007669"/>
    <property type="project" value="TreeGrafter"/>
</dbReference>
<evidence type="ECO:0000313" key="9">
    <source>
        <dbReference type="EMBL" id="CAJ0560473.1"/>
    </source>
</evidence>
<dbReference type="GO" id="GO:0005783">
    <property type="term" value="C:endoplasmic reticulum"/>
    <property type="evidence" value="ECO:0007669"/>
    <property type="project" value="TreeGrafter"/>
</dbReference>
<accession>A0AA36C7D4</accession>
<dbReference type="PANTHER" id="PTHR11742:SF96">
    <property type="entry name" value="MANNOSYL-OLIGOSACCHARIDE 1,2-ALPHA-MANNOSIDASE C52E4.5"/>
    <property type="match status" value="1"/>
</dbReference>
<dbReference type="GO" id="GO:0004571">
    <property type="term" value="F:mannosyl-oligosaccharide 1,2-alpha-mannosidase activity"/>
    <property type="evidence" value="ECO:0007669"/>
    <property type="project" value="InterPro"/>
</dbReference>
<dbReference type="SUPFAM" id="SSF48225">
    <property type="entry name" value="Seven-hairpin glycosidases"/>
    <property type="match status" value="1"/>
</dbReference>
<organism evidence="9 10">
    <name type="scientific">Mesorhabditis spiculigera</name>
    <dbReference type="NCBI Taxonomy" id="96644"/>
    <lineage>
        <taxon>Eukaryota</taxon>
        <taxon>Metazoa</taxon>
        <taxon>Ecdysozoa</taxon>
        <taxon>Nematoda</taxon>
        <taxon>Chromadorea</taxon>
        <taxon>Rhabditida</taxon>
        <taxon>Rhabditina</taxon>
        <taxon>Rhabditomorpha</taxon>
        <taxon>Rhabditoidea</taxon>
        <taxon>Rhabditidae</taxon>
        <taxon>Mesorhabditinae</taxon>
        <taxon>Mesorhabditis</taxon>
    </lineage>
</organism>
<feature type="compositionally biased region" description="Basic and acidic residues" evidence="8">
    <location>
        <begin position="741"/>
        <end position="750"/>
    </location>
</feature>
<keyword evidence="4 7" id="KW-0378">Hydrolase</keyword>
<feature type="compositionally biased region" description="Basic and acidic residues" evidence="8">
    <location>
        <begin position="1"/>
        <end position="61"/>
    </location>
</feature>
<feature type="region of interest" description="Disordered" evidence="8">
    <location>
        <begin position="693"/>
        <end position="718"/>
    </location>
</feature>
<dbReference type="GO" id="GO:0005975">
    <property type="term" value="P:carbohydrate metabolic process"/>
    <property type="evidence" value="ECO:0007669"/>
    <property type="project" value="InterPro"/>
</dbReference>
<dbReference type="PRINTS" id="PR00747">
    <property type="entry name" value="GLYHDRLASE47"/>
</dbReference>
<sequence length="766" mass="88384">EADGHVEPQRVRDVQHRNKFRPESELKEQLERRPEVAPVKPRTEPEVAHEEIHEQERKLEEKEENEEVDALRAKLHPVEATKAAADPENEKRKEQVVKMMLHAWHGYRNYTWGENEIKPISGQPNNQGIFGGTGMGATIVDAADTLWLMGLKEEYEQARDWIRDNFDMKRRRRERCLLSLNALTGEAFYVAKAKDVGDSLLKAFNTPTGIPKSQLSVQTGESQNFGWASSMSILSEIGTLHLEFAELSRITGDPVYLQKVQKVRDVLDRAQKLDGLYPNYISPTDGRFSGSHISLGALGDSFYEYLIKAWLYSNFRDDQARRMYWAVSEKIQEKMVSHSRSNLTYLVELRNGRAEHQMGHLACFAVGMFALEGHYEKELARKARVQHLAEELGRTCHESYIRSESHIGPEMFYFIGQEDATAKQTGANGYILRPEVIEGWFYLWRLTGKQMYRDWVWDAVESMEKWCRREKGYVGLQNVYKPEQGADDVQQSFFLAETLKYAYLTFTEDTEQLHPGKRRCLACGGHKTYCNLLRNLLTDYYNDYHVDFYSTEYISRLHRRVEEAKLEYGKACEREEALAEELGRQEAIYDSVNKYLHLVVEEEEDGLLADWQVQDEAWLTLGGVETCPESKVPVLVISEHAYWDPLLKWFERSLCAGEAAARRLYTGVSTKELSKLLTTTLRSNVDEAFRRRKDARDVVPGEARPLPGAADTERRTDDGLLRLQRADARRFKAANHGLTPSEKRRNDDTTTTKPLLFAFPHNYRVK</sequence>
<dbReference type="Proteomes" id="UP001177023">
    <property type="component" value="Unassembled WGS sequence"/>
</dbReference>
<evidence type="ECO:0000256" key="3">
    <source>
        <dbReference type="ARBA" id="ARBA00007658"/>
    </source>
</evidence>
<dbReference type="Pfam" id="PF01532">
    <property type="entry name" value="Glyco_hydro_47"/>
    <property type="match status" value="1"/>
</dbReference>
<evidence type="ECO:0000256" key="8">
    <source>
        <dbReference type="SAM" id="MobiDB-lite"/>
    </source>
</evidence>
<dbReference type="PANTHER" id="PTHR11742">
    <property type="entry name" value="MANNOSYL-OLIGOSACCHARIDE ALPHA-1,2-MANNOSIDASE-RELATED"/>
    <property type="match status" value="1"/>
</dbReference>
<dbReference type="InterPro" id="IPR036026">
    <property type="entry name" value="Seven-hairpin_glycosidases"/>
</dbReference>
<dbReference type="AlphaFoldDB" id="A0AA36C7D4"/>
<comment type="similarity">
    <text evidence="3 7">Belongs to the glycosyl hydrolase 47 family.</text>
</comment>
<evidence type="ECO:0000256" key="6">
    <source>
        <dbReference type="PIRSR" id="PIRSR601382-3"/>
    </source>
</evidence>
<feature type="region of interest" description="Disordered" evidence="8">
    <location>
        <begin position="1"/>
        <end position="67"/>
    </location>
</feature>
<comment type="cofactor">
    <cofactor evidence="1">
        <name>Ca(2+)</name>
        <dbReference type="ChEBI" id="CHEBI:29108"/>
    </cofactor>
</comment>
<reference evidence="9" key="1">
    <citation type="submission" date="2023-06" db="EMBL/GenBank/DDBJ databases">
        <authorList>
            <person name="Delattre M."/>
        </authorList>
    </citation>
    <scope>NUCLEOTIDE SEQUENCE</scope>
    <source>
        <strain evidence="9">AF72</strain>
    </source>
</reference>
<keyword evidence="10" id="KW-1185">Reference proteome</keyword>
<comment type="pathway">
    <text evidence="2">Protein modification; protein glycosylation.</text>
</comment>
<name>A0AA36C7D4_9BILA</name>